<dbReference type="PANTHER" id="PTHR47723:SF19">
    <property type="entry name" value="POLYNUCLEOTIDYL TRANSFERASE, RIBONUCLEASE H-LIKE SUPERFAMILY PROTEIN"/>
    <property type="match status" value="1"/>
</dbReference>
<feature type="domain" description="RNase H type-1" evidence="1">
    <location>
        <begin position="32"/>
        <end position="117"/>
    </location>
</feature>
<evidence type="ECO:0000259" key="1">
    <source>
        <dbReference type="Pfam" id="PF13456"/>
    </source>
</evidence>
<organism evidence="2 3">
    <name type="scientific">Hibiscus sabdariffa</name>
    <name type="common">roselle</name>
    <dbReference type="NCBI Taxonomy" id="183260"/>
    <lineage>
        <taxon>Eukaryota</taxon>
        <taxon>Viridiplantae</taxon>
        <taxon>Streptophyta</taxon>
        <taxon>Embryophyta</taxon>
        <taxon>Tracheophyta</taxon>
        <taxon>Spermatophyta</taxon>
        <taxon>Magnoliopsida</taxon>
        <taxon>eudicotyledons</taxon>
        <taxon>Gunneridae</taxon>
        <taxon>Pentapetalae</taxon>
        <taxon>rosids</taxon>
        <taxon>malvids</taxon>
        <taxon>Malvales</taxon>
        <taxon>Malvaceae</taxon>
        <taxon>Malvoideae</taxon>
        <taxon>Hibiscus</taxon>
    </lineage>
</organism>
<reference evidence="2 3" key="1">
    <citation type="journal article" date="2024" name="G3 (Bethesda)">
        <title>Genome assembly of Hibiscus sabdariffa L. provides insights into metabolisms of medicinal natural products.</title>
        <authorList>
            <person name="Kim T."/>
        </authorList>
    </citation>
    <scope>NUCLEOTIDE SEQUENCE [LARGE SCALE GENOMIC DNA]</scope>
    <source>
        <strain evidence="2">TK-2024</strain>
        <tissue evidence="2">Old leaves</tissue>
    </source>
</reference>
<sequence>MIGLCCWYSSAVGYFNTEDSISSQFFEEFRERKSNILQTELWVIYIGLQLAWSHGAEVLQIQYDSKQVIQLIQDASKNSKALPLIRAIHDLCKQGWMTEFHWTSREGNKPADILAKMTNISDYNTITFATLPVELLPTLAKDSTVSSNMS</sequence>
<dbReference type="Proteomes" id="UP001396334">
    <property type="component" value="Unassembled WGS sequence"/>
</dbReference>
<dbReference type="Gene3D" id="3.30.420.10">
    <property type="entry name" value="Ribonuclease H-like superfamily/Ribonuclease H"/>
    <property type="match status" value="1"/>
</dbReference>
<dbReference type="EMBL" id="JBBPBN010000030">
    <property type="protein sequence ID" value="KAK9005569.1"/>
    <property type="molecule type" value="Genomic_DNA"/>
</dbReference>
<dbReference type="SUPFAM" id="SSF53098">
    <property type="entry name" value="Ribonuclease H-like"/>
    <property type="match status" value="1"/>
</dbReference>
<evidence type="ECO:0000313" key="2">
    <source>
        <dbReference type="EMBL" id="KAK9005569.1"/>
    </source>
</evidence>
<gene>
    <name evidence="2" type="ORF">V6N11_042997</name>
</gene>
<dbReference type="PANTHER" id="PTHR47723">
    <property type="entry name" value="OS05G0353850 PROTEIN"/>
    <property type="match status" value="1"/>
</dbReference>
<protein>
    <recommendedName>
        <fullName evidence="1">RNase H type-1 domain-containing protein</fullName>
    </recommendedName>
</protein>
<dbReference type="CDD" id="cd06222">
    <property type="entry name" value="RNase_H_like"/>
    <property type="match status" value="1"/>
</dbReference>
<keyword evidence="3" id="KW-1185">Reference proteome</keyword>
<name>A0ABR2QY38_9ROSI</name>
<accession>A0ABR2QY38</accession>
<comment type="caution">
    <text evidence="2">The sequence shown here is derived from an EMBL/GenBank/DDBJ whole genome shotgun (WGS) entry which is preliminary data.</text>
</comment>
<dbReference type="Pfam" id="PF13456">
    <property type="entry name" value="RVT_3"/>
    <property type="match status" value="1"/>
</dbReference>
<dbReference type="InterPro" id="IPR012337">
    <property type="entry name" value="RNaseH-like_sf"/>
</dbReference>
<dbReference type="InterPro" id="IPR053151">
    <property type="entry name" value="RNase_H-like"/>
</dbReference>
<dbReference type="InterPro" id="IPR044730">
    <property type="entry name" value="RNase_H-like_dom_plant"/>
</dbReference>
<dbReference type="InterPro" id="IPR002156">
    <property type="entry name" value="RNaseH_domain"/>
</dbReference>
<proteinExistence type="predicted"/>
<dbReference type="InterPro" id="IPR036397">
    <property type="entry name" value="RNaseH_sf"/>
</dbReference>
<evidence type="ECO:0000313" key="3">
    <source>
        <dbReference type="Proteomes" id="UP001396334"/>
    </source>
</evidence>